<reference evidence="1" key="1">
    <citation type="submission" date="2023-06" db="EMBL/GenBank/DDBJ databases">
        <authorList>
            <person name="Kurt Z."/>
        </authorList>
    </citation>
    <scope>NUCLEOTIDE SEQUENCE</scope>
</reference>
<protein>
    <submittedName>
        <fullName evidence="1">Ankyrin repeat-containing domain superfamily</fullName>
    </submittedName>
    <submittedName>
        <fullName evidence="2">Ankyrin_repeat-containing domain superfamily</fullName>
    </submittedName>
</protein>
<sequence>MNNLQLEIIYWNLSSALEVAKYFNIQLLTQQTRKSNSTSHNCTKLAWFKAAVENDIETIQLLKSQCAGQFQRSVGLSALHLAVIYSSEAVVKELLPVEIYLKTKQSVTMNGNTFGADASIVHLATICNNYSICTIILDYFVTLDIQNIRSFTWFLNNVQAGCVSLVTHKFFRPQLSSCTTSKEHNVLVTVQNQALYQYLLDNFNYIPQQFSVLLKDLFLNYLDEFIQPIQRKNNKKLLQILKELQKLVENEQELLVKQQFGGAAGSKFLYLTTEGSDVAVFNQ</sequence>
<evidence type="ECO:0000313" key="1">
    <source>
        <dbReference type="EMBL" id="CAI9936567.1"/>
    </source>
</evidence>
<accession>A0AA86U3G1</accession>
<dbReference type="InterPro" id="IPR002110">
    <property type="entry name" value="Ankyrin_rpt"/>
</dbReference>
<comment type="caution">
    <text evidence="1">The sequence shown here is derived from an EMBL/GenBank/DDBJ whole genome shotgun (WGS) entry which is preliminary data.</text>
</comment>
<evidence type="ECO:0000313" key="3">
    <source>
        <dbReference type="Proteomes" id="UP001642409"/>
    </source>
</evidence>
<dbReference type="Pfam" id="PF12796">
    <property type="entry name" value="Ank_2"/>
    <property type="match status" value="1"/>
</dbReference>
<keyword evidence="3" id="KW-1185">Reference proteome</keyword>
<dbReference type="AlphaFoldDB" id="A0AA86U3G1"/>
<gene>
    <name evidence="1" type="ORF">HINF_LOCUS24212</name>
    <name evidence="2" type="ORF">HINF_LOCUS49149</name>
</gene>
<proteinExistence type="predicted"/>
<organism evidence="1">
    <name type="scientific">Hexamita inflata</name>
    <dbReference type="NCBI Taxonomy" id="28002"/>
    <lineage>
        <taxon>Eukaryota</taxon>
        <taxon>Metamonada</taxon>
        <taxon>Diplomonadida</taxon>
        <taxon>Hexamitidae</taxon>
        <taxon>Hexamitinae</taxon>
        <taxon>Hexamita</taxon>
    </lineage>
</organism>
<dbReference type="InterPro" id="IPR036770">
    <property type="entry name" value="Ankyrin_rpt-contain_sf"/>
</dbReference>
<dbReference type="Gene3D" id="1.25.40.20">
    <property type="entry name" value="Ankyrin repeat-containing domain"/>
    <property type="match status" value="1"/>
</dbReference>
<name>A0AA86U3G1_9EUKA</name>
<reference evidence="2 3" key="2">
    <citation type="submission" date="2024-07" db="EMBL/GenBank/DDBJ databases">
        <authorList>
            <person name="Akdeniz Z."/>
        </authorList>
    </citation>
    <scope>NUCLEOTIDE SEQUENCE [LARGE SCALE GENOMIC DNA]</scope>
</reference>
<dbReference type="EMBL" id="CATOUU010000637">
    <property type="protein sequence ID" value="CAI9936567.1"/>
    <property type="molecule type" value="Genomic_DNA"/>
</dbReference>
<dbReference type="EMBL" id="CAXDID020000229">
    <property type="protein sequence ID" value="CAL6060277.1"/>
    <property type="molecule type" value="Genomic_DNA"/>
</dbReference>
<dbReference type="SUPFAM" id="SSF48403">
    <property type="entry name" value="Ankyrin repeat"/>
    <property type="match status" value="1"/>
</dbReference>
<evidence type="ECO:0000313" key="2">
    <source>
        <dbReference type="EMBL" id="CAL6060277.1"/>
    </source>
</evidence>
<dbReference type="Proteomes" id="UP001642409">
    <property type="component" value="Unassembled WGS sequence"/>
</dbReference>